<keyword evidence="2" id="KW-1185">Reference proteome</keyword>
<dbReference type="Proteomes" id="UP001215598">
    <property type="component" value="Unassembled WGS sequence"/>
</dbReference>
<organism evidence="1 2">
    <name type="scientific">Mycena metata</name>
    <dbReference type="NCBI Taxonomy" id="1033252"/>
    <lineage>
        <taxon>Eukaryota</taxon>
        <taxon>Fungi</taxon>
        <taxon>Dikarya</taxon>
        <taxon>Basidiomycota</taxon>
        <taxon>Agaricomycotina</taxon>
        <taxon>Agaricomycetes</taxon>
        <taxon>Agaricomycetidae</taxon>
        <taxon>Agaricales</taxon>
        <taxon>Marasmiineae</taxon>
        <taxon>Mycenaceae</taxon>
        <taxon>Mycena</taxon>
    </lineage>
</organism>
<protein>
    <submittedName>
        <fullName evidence="1">Uncharacterized protein</fullName>
    </submittedName>
</protein>
<evidence type="ECO:0000313" key="1">
    <source>
        <dbReference type="EMBL" id="KAJ7778126.1"/>
    </source>
</evidence>
<sequence>MHPRNPHIIPPDFRELARAYPPLRQPCLMSYSGGSSIDFHNCAEAINNAEKRRDSDGSFPPPRL</sequence>
<name>A0AAD7K6B6_9AGAR</name>
<gene>
    <name evidence="1" type="ORF">B0H16DRAFT_1502284</name>
</gene>
<evidence type="ECO:0000313" key="2">
    <source>
        <dbReference type="Proteomes" id="UP001215598"/>
    </source>
</evidence>
<dbReference type="EMBL" id="JARKIB010000007">
    <property type="protein sequence ID" value="KAJ7778126.1"/>
    <property type="molecule type" value="Genomic_DNA"/>
</dbReference>
<reference evidence="1" key="1">
    <citation type="submission" date="2023-03" db="EMBL/GenBank/DDBJ databases">
        <title>Massive genome expansion in bonnet fungi (Mycena s.s.) driven by repeated elements and novel gene families across ecological guilds.</title>
        <authorList>
            <consortium name="Lawrence Berkeley National Laboratory"/>
            <person name="Harder C.B."/>
            <person name="Miyauchi S."/>
            <person name="Viragh M."/>
            <person name="Kuo A."/>
            <person name="Thoen E."/>
            <person name="Andreopoulos B."/>
            <person name="Lu D."/>
            <person name="Skrede I."/>
            <person name="Drula E."/>
            <person name="Henrissat B."/>
            <person name="Morin E."/>
            <person name="Kohler A."/>
            <person name="Barry K."/>
            <person name="LaButti K."/>
            <person name="Morin E."/>
            <person name="Salamov A."/>
            <person name="Lipzen A."/>
            <person name="Mereny Z."/>
            <person name="Hegedus B."/>
            <person name="Baldrian P."/>
            <person name="Stursova M."/>
            <person name="Weitz H."/>
            <person name="Taylor A."/>
            <person name="Grigoriev I.V."/>
            <person name="Nagy L.G."/>
            <person name="Martin F."/>
            <person name="Kauserud H."/>
        </authorList>
    </citation>
    <scope>NUCLEOTIDE SEQUENCE</scope>
    <source>
        <strain evidence="1">CBHHK182m</strain>
    </source>
</reference>
<proteinExistence type="predicted"/>
<accession>A0AAD7K6B6</accession>
<comment type="caution">
    <text evidence="1">The sequence shown here is derived from an EMBL/GenBank/DDBJ whole genome shotgun (WGS) entry which is preliminary data.</text>
</comment>
<dbReference type="AlphaFoldDB" id="A0AAD7K6B6"/>
<feature type="non-terminal residue" evidence="1">
    <location>
        <position position="64"/>
    </location>
</feature>